<sequence>MKLSDYEIVTAADKNYIEFAKAFTRSVNLTLNKTPYIFDLGGISLYKDSLNAQFIDISVNSDYNKINKQNCIRTIHKPECIKYFINKFKKHFIFIDADCLFLKNSFLPSVDVDIFFTFKIYKDQTCKDFQKNGIINAGVLIFNVNEFNIERLNKFIDKWHEYCLRDSEITDQKALSLILEQYLDIRNLLTSKFETEEISFRFLSSELYNDTSCKTGVIWHFKQAAREQQKFKNFVRISKNVKLYSAIREINLILYKIKKLLNPKRYAKRYINELRLYLEKENAT</sequence>
<reference evidence="2 3" key="1">
    <citation type="submission" date="2019-06" db="EMBL/GenBank/DDBJ databases">
        <title>Genomic insights into carbon and energy metabolism of Deferribacter autotrophicus revealed new metabolic traits in the phylum Deferribacteres.</title>
        <authorList>
            <person name="Slobodkin A.I."/>
            <person name="Slobodkina G.B."/>
            <person name="Allioux M."/>
            <person name="Alain K."/>
            <person name="Jebbar M."/>
            <person name="Shadrin V."/>
            <person name="Kublanov I.V."/>
            <person name="Toshchakov S.V."/>
            <person name="Bonch-Osmolovskaya E.A."/>
        </authorList>
    </citation>
    <scope>NUCLEOTIDE SEQUENCE [LARGE SCALE GENOMIC DNA]</scope>
    <source>
        <strain evidence="2 3">SL50</strain>
    </source>
</reference>
<dbReference type="InterPro" id="IPR029044">
    <property type="entry name" value="Nucleotide-diphossugar_trans"/>
</dbReference>
<dbReference type="OrthoDB" id="7828549at2"/>
<organism evidence="2 3">
    <name type="scientific">Deferribacter autotrophicus</name>
    <dbReference type="NCBI Taxonomy" id="500465"/>
    <lineage>
        <taxon>Bacteria</taxon>
        <taxon>Pseudomonadati</taxon>
        <taxon>Deferribacterota</taxon>
        <taxon>Deferribacteres</taxon>
        <taxon>Deferribacterales</taxon>
        <taxon>Deferribacteraceae</taxon>
        <taxon>Deferribacter</taxon>
    </lineage>
</organism>
<accession>A0A5A8F4T9</accession>
<protein>
    <recommendedName>
        <fullName evidence="1">Nucleotide-diphospho-sugar transferase domain-containing protein</fullName>
    </recommendedName>
</protein>
<dbReference type="InterPro" id="IPR005069">
    <property type="entry name" value="Nucl-diP-sugar_transferase"/>
</dbReference>
<dbReference type="Pfam" id="PF03407">
    <property type="entry name" value="Nucleotid_trans"/>
    <property type="match status" value="1"/>
</dbReference>
<evidence type="ECO:0000313" key="2">
    <source>
        <dbReference type="EMBL" id="KAA0258997.1"/>
    </source>
</evidence>
<name>A0A5A8F4T9_9BACT</name>
<keyword evidence="3" id="KW-1185">Reference proteome</keyword>
<dbReference type="AlphaFoldDB" id="A0A5A8F4T9"/>
<evidence type="ECO:0000313" key="3">
    <source>
        <dbReference type="Proteomes" id="UP000322876"/>
    </source>
</evidence>
<dbReference type="RefSeq" id="WP_149265755.1">
    <property type="nucleotide sequence ID" value="NZ_VFJB01000003.1"/>
</dbReference>
<gene>
    <name evidence="2" type="ORF">FHQ18_03340</name>
</gene>
<evidence type="ECO:0000259" key="1">
    <source>
        <dbReference type="Pfam" id="PF03407"/>
    </source>
</evidence>
<feature type="domain" description="Nucleotide-diphospho-sugar transferase" evidence="1">
    <location>
        <begin position="87"/>
        <end position="208"/>
    </location>
</feature>
<dbReference type="SUPFAM" id="SSF53448">
    <property type="entry name" value="Nucleotide-diphospho-sugar transferases"/>
    <property type="match status" value="1"/>
</dbReference>
<proteinExistence type="predicted"/>
<dbReference type="EMBL" id="VFJB01000003">
    <property type="protein sequence ID" value="KAA0258997.1"/>
    <property type="molecule type" value="Genomic_DNA"/>
</dbReference>
<dbReference type="Proteomes" id="UP000322876">
    <property type="component" value="Unassembled WGS sequence"/>
</dbReference>
<dbReference type="Gene3D" id="3.90.550.10">
    <property type="entry name" value="Spore Coat Polysaccharide Biosynthesis Protein SpsA, Chain A"/>
    <property type="match status" value="1"/>
</dbReference>
<comment type="caution">
    <text evidence="2">The sequence shown here is derived from an EMBL/GenBank/DDBJ whole genome shotgun (WGS) entry which is preliminary data.</text>
</comment>